<name>A0A3E3K3X5_9FIRM</name>
<keyword evidence="4" id="KW-0411">Iron-sulfur</keyword>
<gene>
    <name evidence="6" type="ORF">DW016_04335</name>
</gene>
<dbReference type="Gene3D" id="3.20.20.70">
    <property type="entry name" value="Aldolase class I"/>
    <property type="match status" value="1"/>
</dbReference>
<dbReference type="InterPro" id="IPR006638">
    <property type="entry name" value="Elp3/MiaA/NifB-like_rSAM"/>
</dbReference>
<dbReference type="CDD" id="cd01335">
    <property type="entry name" value="Radical_SAM"/>
    <property type="match status" value="1"/>
</dbReference>
<dbReference type="InterPro" id="IPR007197">
    <property type="entry name" value="rSAM"/>
</dbReference>
<evidence type="ECO:0000259" key="5">
    <source>
        <dbReference type="PROSITE" id="PS51918"/>
    </source>
</evidence>
<organism evidence="6 7">
    <name type="scientific">Sellimonas intestinalis</name>
    <dbReference type="NCBI Taxonomy" id="1653434"/>
    <lineage>
        <taxon>Bacteria</taxon>
        <taxon>Bacillati</taxon>
        <taxon>Bacillota</taxon>
        <taxon>Clostridia</taxon>
        <taxon>Lachnospirales</taxon>
        <taxon>Lachnospiraceae</taxon>
        <taxon>Sellimonas</taxon>
    </lineage>
</organism>
<evidence type="ECO:0000256" key="4">
    <source>
        <dbReference type="ARBA" id="ARBA00023014"/>
    </source>
</evidence>
<dbReference type="Proteomes" id="UP000261080">
    <property type="component" value="Unassembled WGS sequence"/>
</dbReference>
<dbReference type="InterPro" id="IPR058240">
    <property type="entry name" value="rSAM_sf"/>
</dbReference>
<keyword evidence="7" id="KW-1185">Reference proteome</keyword>
<dbReference type="SUPFAM" id="SSF102114">
    <property type="entry name" value="Radical SAM enzymes"/>
    <property type="match status" value="1"/>
</dbReference>
<dbReference type="PANTHER" id="PTHR11228">
    <property type="entry name" value="RADICAL SAM DOMAIN PROTEIN"/>
    <property type="match status" value="1"/>
</dbReference>
<evidence type="ECO:0000256" key="3">
    <source>
        <dbReference type="ARBA" id="ARBA00023004"/>
    </source>
</evidence>
<evidence type="ECO:0000313" key="6">
    <source>
        <dbReference type="EMBL" id="RGE88757.1"/>
    </source>
</evidence>
<dbReference type="GO" id="GO:0046872">
    <property type="term" value="F:metal ion binding"/>
    <property type="evidence" value="ECO:0007669"/>
    <property type="project" value="UniProtKB-KW"/>
</dbReference>
<dbReference type="InterPro" id="IPR013785">
    <property type="entry name" value="Aldolase_TIM"/>
</dbReference>
<dbReference type="SMART" id="SM00729">
    <property type="entry name" value="Elp3"/>
    <property type="match status" value="1"/>
</dbReference>
<dbReference type="Pfam" id="PF04055">
    <property type="entry name" value="Radical_SAM"/>
    <property type="match status" value="1"/>
</dbReference>
<dbReference type="PANTHER" id="PTHR11228:SF7">
    <property type="entry name" value="PQQA PEPTIDE CYCLASE"/>
    <property type="match status" value="1"/>
</dbReference>
<accession>A0A3E3K3X5</accession>
<sequence length="356" mass="40884">MNEKKVYSEEYCAACYFRTVAEYPKKKCLIQLTEKCNLRCEHCFVSANGNGQEMDFVKIRDNILPQLLKSNVSKVTLTGGEPFVYPQLLNVIELLLKNNITVSICTNATLITESFLDCLKGYNNYHFNVSLDGFSPSSHGKFRGNDNIKLYNTIINNIKLLGDRRVLNGILVTPNVYSSVQEYIQLCEFAKMCHAKYVLMNPLSQLGRGEKSFNLAFDNHQMNELKQATQKFNDENMEMVYIRFPNNMKKPLSECVAGKIMYIFTNGDIAFCPYMVFASKNEGSLYDTNEFILGNIFEQNFDWEKSLNNYTFPVRYNEVCIGCDNQECKKGCYAAKMSRNAGLAERDRDICPLEYR</sequence>
<comment type="caution">
    <text evidence="6">The sequence shown here is derived from an EMBL/GenBank/DDBJ whole genome shotgun (WGS) entry which is preliminary data.</text>
</comment>
<protein>
    <submittedName>
        <fullName evidence="6">Radical SAM protein</fullName>
    </submittedName>
</protein>
<keyword evidence="2" id="KW-0479">Metal-binding</keyword>
<evidence type="ECO:0000313" key="7">
    <source>
        <dbReference type="Proteomes" id="UP000261080"/>
    </source>
</evidence>
<dbReference type="PROSITE" id="PS51918">
    <property type="entry name" value="RADICAL_SAM"/>
    <property type="match status" value="1"/>
</dbReference>
<keyword evidence="3" id="KW-0408">Iron</keyword>
<dbReference type="OrthoDB" id="9810775at2"/>
<dbReference type="GO" id="GO:0003824">
    <property type="term" value="F:catalytic activity"/>
    <property type="evidence" value="ECO:0007669"/>
    <property type="project" value="InterPro"/>
</dbReference>
<reference evidence="6 7" key="1">
    <citation type="submission" date="2018-08" db="EMBL/GenBank/DDBJ databases">
        <title>A genome reference for cultivated species of the human gut microbiota.</title>
        <authorList>
            <person name="Zou Y."/>
            <person name="Xue W."/>
            <person name="Luo G."/>
        </authorList>
    </citation>
    <scope>NUCLEOTIDE SEQUENCE [LARGE SCALE GENOMIC DNA]</scope>
    <source>
        <strain evidence="6 7">AF37-2AT</strain>
    </source>
</reference>
<evidence type="ECO:0000256" key="2">
    <source>
        <dbReference type="ARBA" id="ARBA00022723"/>
    </source>
</evidence>
<dbReference type="SFLD" id="SFLDS00029">
    <property type="entry name" value="Radical_SAM"/>
    <property type="match status" value="1"/>
</dbReference>
<dbReference type="AlphaFoldDB" id="A0A3E3K3X5"/>
<proteinExistence type="predicted"/>
<dbReference type="GO" id="GO:0051536">
    <property type="term" value="F:iron-sulfur cluster binding"/>
    <property type="evidence" value="ECO:0007669"/>
    <property type="project" value="UniProtKB-KW"/>
</dbReference>
<dbReference type="EMBL" id="QVLX01000002">
    <property type="protein sequence ID" value="RGE88757.1"/>
    <property type="molecule type" value="Genomic_DNA"/>
</dbReference>
<dbReference type="RefSeq" id="WP_117493331.1">
    <property type="nucleotide sequence ID" value="NZ_DBGDOX010000040.1"/>
</dbReference>
<evidence type="ECO:0000256" key="1">
    <source>
        <dbReference type="ARBA" id="ARBA00022691"/>
    </source>
</evidence>
<dbReference type="SFLD" id="SFLDG01067">
    <property type="entry name" value="SPASM/twitch_domain_containing"/>
    <property type="match status" value="1"/>
</dbReference>
<keyword evidence="1" id="KW-0949">S-adenosyl-L-methionine</keyword>
<dbReference type="InterPro" id="IPR050377">
    <property type="entry name" value="Radical_SAM_PqqE_MftC-like"/>
</dbReference>
<feature type="domain" description="Radical SAM core" evidence="5">
    <location>
        <begin position="22"/>
        <end position="236"/>
    </location>
</feature>